<evidence type="ECO:0000256" key="1">
    <source>
        <dbReference type="SAM" id="Coils"/>
    </source>
</evidence>
<evidence type="ECO:0000313" key="4">
    <source>
        <dbReference type="Proteomes" id="UP000729402"/>
    </source>
</evidence>
<feature type="region of interest" description="Disordered" evidence="2">
    <location>
        <begin position="41"/>
        <end position="111"/>
    </location>
</feature>
<feature type="coiled-coil region" evidence="1">
    <location>
        <begin position="118"/>
        <end position="156"/>
    </location>
</feature>
<dbReference type="OrthoDB" id="783071at2759"/>
<dbReference type="PANTHER" id="PTHR37214:SF2">
    <property type="entry name" value="CYTOMEGALOVIRUS UL139 PROTEIN"/>
    <property type="match status" value="1"/>
</dbReference>
<gene>
    <name evidence="3" type="ORF">GUJ93_ZPchr0002g24962</name>
</gene>
<dbReference type="PANTHER" id="PTHR37214">
    <property type="entry name" value="CYTOMEGALOVIRUS UL139 PROTEIN"/>
    <property type="match status" value="1"/>
</dbReference>
<dbReference type="InterPro" id="IPR021042">
    <property type="entry name" value="Herpes_UL139_cytomegalovirus"/>
</dbReference>
<name>A0A8J5V4A6_ZIZPA</name>
<evidence type="ECO:0000313" key="3">
    <source>
        <dbReference type="EMBL" id="KAG8058592.1"/>
    </source>
</evidence>
<accession>A0A8J5V4A6</accession>
<keyword evidence="1" id="KW-0175">Coiled coil</keyword>
<sequence length="206" mass="23440">MELSVALEERVQQIEFGRNHRLSLLHVSPFLLLSFPKRRTKPSIARPHRPRAWPRLSSAQRSSASSTRSSPLPRPREPRHRPHLPRLADIDVARAAGPATSGSRRAAEREEDDWDRFYEAKTKEMEEFQAMAGRFEAEARKEVQMLRNLLKSTLQEHCGGVMYLNNAEIAAAEARKASKTGREPCFSPPVQTSEHCHLNLRISDSI</sequence>
<dbReference type="Proteomes" id="UP000729402">
    <property type="component" value="Unassembled WGS sequence"/>
</dbReference>
<organism evidence="3 4">
    <name type="scientific">Zizania palustris</name>
    <name type="common">Northern wild rice</name>
    <dbReference type="NCBI Taxonomy" id="103762"/>
    <lineage>
        <taxon>Eukaryota</taxon>
        <taxon>Viridiplantae</taxon>
        <taxon>Streptophyta</taxon>
        <taxon>Embryophyta</taxon>
        <taxon>Tracheophyta</taxon>
        <taxon>Spermatophyta</taxon>
        <taxon>Magnoliopsida</taxon>
        <taxon>Liliopsida</taxon>
        <taxon>Poales</taxon>
        <taxon>Poaceae</taxon>
        <taxon>BOP clade</taxon>
        <taxon>Oryzoideae</taxon>
        <taxon>Oryzeae</taxon>
        <taxon>Zizaniinae</taxon>
        <taxon>Zizania</taxon>
    </lineage>
</organism>
<dbReference type="AlphaFoldDB" id="A0A8J5V4A6"/>
<keyword evidence="4" id="KW-1185">Reference proteome</keyword>
<comment type="caution">
    <text evidence="3">The sequence shown here is derived from an EMBL/GenBank/DDBJ whole genome shotgun (WGS) entry which is preliminary data.</text>
</comment>
<reference evidence="3" key="2">
    <citation type="submission" date="2021-02" db="EMBL/GenBank/DDBJ databases">
        <authorList>
            <person name="Kimball J.A."/>
            <person name="Haas M.W."/>
            <person name="Macchietto M."/>
            <person name="Kono T."/>
            <person name="Duquette J."/>
            <person name="Shao M."/>
        </authorList>
    </citation>
    <scope>NUCLEOTIDE SEQUENCE</scope>
    <source>
        <tissue evidence="3">Fresh leaf tissue</tissue>
    </source>
</reference>
<feature type="compositionally biased region" description="Low complexity" evidence="2">
    <location>
        <begin position="54"/>
        <end position="71"/>
    </location>
</feature>
<dbReference type="EMBL" id="JAAALK010000287">
    <property type="protein sequence ID" value="KAG8058592.1"/>
    <property type="molecule type" value="Genomic_DNA"/>
</dbReference>
<feature type="compositionally biased region" description="Basic residues" evidence="2">
    <location>
        <begin position="41"/>
        <end position="52"/>
    </location>
</feature>
<reference evidence="3" key="1">
    <citation type="journal article" date="2021" name="bioRxiv">
        <title>Whole Genome Assembly and Annotation of Northern Wild Rice, Zizania palustris L., Supports a Whole Genome Duplication in the Zizania Genus.</title>
        <authorList>
            <person name="Haas M."/>
            <person name="Kono T."/>
            <person name="Macchietto M."/>
            <person name="Millas R."/>
            <person name="McGilp L."/>
            <person name="Shao M."/>
            <person name="Duquette J."/>
            <person name="Hirsch C.N."/>
            <person name="Kimball J."/>
        </authorList>
    </citation>
    <scope>NUCLEOTIDE SEQUENCE</scope>
    <source>
        <tissue evidence="3">Fresh leaf tissue</tissue>
    </source>
</reference>
<dbReference type="Pfam" id="PF12507">
    <property type="entry name" value="HCMV_UL139"/>
    <property type="match status" value="1"/>
</dbReference>
<proteinExistence type="predicted"/>
<evidence type="ECO:0000256" key="2">
    <source>
        <dbReference type="SAM" id="MobiDB-lite"/>
    </source>
</evidence>
<protein>
    <submittedName>
        <fullName evidence="3">Uncharacterized protein</fullName>
    </submittedName>
</protein>